<reference evidence="2 3" key="1">
    <citation type="submission" date="2019-02" db="EMBL/GenBank/DDBJ databases">
        <title>Deep-cultivation of Planctomycetes and their phenomic and genomic characterization uncovers novel biology.</title>
        <authorList>
            <person name="Wiegand S."/>
            <person name="Jogler M."/>
            <person name="Boedeker C."/>
            <person name="Pinto D."/>
            <person name="Vollmers J."/>
            <person name="Rivas-Marin E."/>
            <person name="Kohn T."/>
            <person name="Peeters S.H."/>
            <person name="Heuer A."/>
            <person name="Rast P."/>
            <person name="Oberbeckmann S."/>
            <person name="Bunk B."/>
            <person name="Jeske O."/>
            <person name="Meyerdierks A."/>
            <person name="Storesund J.E."/>
            <person name="Kallscheuer N."/>
            <person name="Luecker S."/>
            <person name="Lage O.M."/>
            <person name="Pohl T."/>
            <person name="Merkel B.J."/>
            <person name="Hornburger P."/>
            <person name="Mueller R.-W."/>
            <person name="Bruemmer F."/>
            <person name="Labrenz M."/>
            <person name="Spormann A.M."/>
            <person name="Op Den Camp H."/>
            <person name="Overmann J."/>
            <person name="Amann R."/>
            <person name="Jetten M.S.M."/>
            <person name="Mascher T."/>
            <person name="Medema M.H."/>
            <person name="Devos D.P."/>
            <person name="Kaster A.-K."/>
            <person name="Ovreas L."/>
            <person name="Rohde M."/>
            <person name="Galperin M.Y."/>
            <person name="Jogler C."/>
        </authorList>
    </citation>
    <scope>NUCLEOTIDE SEQUENCE [LARGE SCALE GENOMIC DNA]</scope>
    <source>
        <strain evidence="2 3">CA54</strain>
    </source>
</reference>
<accession>A0A5C6BPS3</accession>
<feature type="transmembrane region" description="Helical" evidence="1">
    <location>
        <begin position="507"/>
        <end position="530"/>
    </location>
</feature>
<protein>
    <submittedName>
        <fullName evidence="2">ABC-2 family transporter protein</fullName>
    </submittedName>
</protein>
<evidence type="ECO:0000313" key="2">
    <source>
        <dbReference type="EMBL" id="TWU13727.1"/>
    </source>
</evidence>
<keyword evidence="1" id="KW-0812">Transmembrane</keyword>
<dbReference type="RefSeq" id="WP_146371016.1">
    <property type="nucleotide sequence ID" value="NZ_SJPP01000001.1"/>
</dbReference>
<feature type="transmembrane region" description="Helical" evidence="1">
    <location>
        <begin position="83"/>
        <end position="102"/>
    </location>
</feature>
<feature type="transmembrane region" description="Helical" evidence="1">
    <location>
        <begin position="166"/>
        <end position="188"/>
    </location>
</feature>
<dbReference type="AlphaFoldDB" id="A0A5C6BPS3"/>
<dbReference type="EMBL" id="SJPP01000001">
    <property type="protein sequence ID" value="TWU13727.1"/>
    <property type="molecule type" value="Genomic_DNA"/>
</dbReference>
<dbReference type="PANTHER" id="PTHR43471">
    <property type="entry name" value="ABC TRANSPORTER PERMEASE"/>
    <property type="match status" value="1"/>
</dbReference>
<proteinExistence type="predicted"/>
<feature type="transmembrane region" description="Helical" evidence="1">
    <location>
        <begin position="114"/>
        <end position="139"/>
    </location>
</feature>
<keyword evidence="1" id="KW-0472">Membrane</keyword>
<name>A0A5C6BPS3_9PLAN</name>
<feature type="transmembrane region" description="Helical" evidence="1">
    <location>
        <begin position="17"/>
        <end position="38"/>
    </location>
</feature>
<evidence type="ECO:0000313" key="3">
    <source>
        <dbReference type="Proteomes" id="UP000320735"/>
    </source>
</evidence>
<comment type="caution">
    <text evidence="2">The sequence shown here is derived from an EMBL/GenBank/DDBJ whole genome shotgun (WGS) entry which is preliminary data.</text>
</comment>
<sequence>MSFDPIPFDVLGGLSNWAIVAGIATASIFLFLLVMSLLTRGTSGPGWLITQIGACVHDWISTSPRRVFALSILTFREAWRRKIFAVGVIFVLLIMFAGWFLSSPGDQPDTQVKVLVSFVLTSISWLILPLVVLLACWGIPDDIKARSLHTVVTKPVYRSEIVLGRIFGYGMIGTLALVAMGVAGYAWLYRQVDEDSRASLTAKVPVYGDDIIWLDQQGQPAESGINTGDVWEFRSYIPGNTKARATWVFDGVGEDYLRPNPETGDPELRLESSFQVFRSFIGDADRGIRARYTFVNEDKDLRVPIAPFEVKEFHNGANITTVPRNLPVRRGETVDLIDDLVKDGKLRVEVECLTSGQYLGMARPDLFIRLPEHSFAASYCKALFGIWMMMGMAVVLCVGWSCVVKGPVATLASSVMLIVGKSFSGFFEELAAGNVKGGGVLESMVRIYKHTTPNVDLEESTGQTVIETIDAVPEAFLKVTQKLVPNFGSLDFTEYTANGFDVPFSAALLPGIALMVGHCLPWIFLAYVALKYRELESK</sequence>
<dbReference type="PANTHER" id="PTHR43471:SF10">
    <property type="entry name" value="SLL1107 PROTEIN"/>
    <property type="match status" value="1"/>
</dbReference>
<evidence type="ECO:0000256" key="1">
    <source>
        <dbReference type="SAM" id="Phobius"/>
    </source>
</evidence>
<feature type="transmembrane region" description="Helical" evidence="1">
    <location>
        <begin position="408"/>
        <end position="427"/>
    </location>
</feature>
<keyword evidence="3" id="KW-1185">Reference proteome</keyword>
<organism evidence="2 3">
    <name type="scientific">Symmachiella macrocystis</name>
    <dbReference type="NCBI Taxonomy" id="2527985"/>
    <lineage>
        <taxon>Bacteria</taxon>
        <taxon>Pseudomonadati</taxon>
        <taxon>Planctomycetota</taxon>
        <taxon>Planctomycetia</taxon>
        <taxon>Planctomycetales</taxon>
        <taxon>Planctomycetaceae</taxon>
        <taxon>Symmachiella</taxon>
    </lineage>
</organism>
<feature type="transmembrane region" description="Helical" evidence="1">
    <location>
        <begin position="382"/>
        <end position="401"/>
    </location>
</feature>
<dbReference type="Proteomes" id="UP000320735">
    <property type="component" value="Unassembled WGS sequence"/>
</dbReference>
<keyword evidence="1" id="KW-1133">Transmembrane helix</keyword>
<dbReference type="OrthoDB" id="231083at2"/>
<gene>
    <name evidence="2" type="ORF">CA54_25620</name>
</gene>